<feature type="region of interest" description="Disordered" evidence="2">
    <location>
        <begin position="1"/>
        <end position="40"/>
    </location>
</feature>
<dbReference type="HOGENOM" id="CLU_015945_1_0_1"/>
<proteinExistence type="inferred from homology"/>
<organism evidence="4 5">
    <name type="scientific">Pestalotiopsis fici (strain W106-1 / CGMCC3.15140)</name>
    <dbReference type="NCBI Taxonomy" id="1229662"/>
    <lineage>
        <taxon>Eukaryota</taxon>
        <taxon>Fungi</taxon>
        <taxon>Dikarya</taxon>
        <taxon>Ascomycota</taxon>
        <taxon>Pezizomycotina</taxon>
        <taxon>Sordariomycetes</taxon>
        <taxon>Xylariomycetidae</taxon>
        <taxon>Amphisphaeriales</taxon>
        <taxon>Sporocadaceae</taxon>
        <taxon>Pestalotiopsis</taxon>
    </lineage>
</organism>
<dbReference type="PANTHER" id="PTHR12455">
    <property type="entry name" value="NUCLEOLAR COMPLEX PROTEIN 4"/>
    <property type="match status" value="1"/>
</dbReference>
<dbReference type="InterPro" id="IPR027193">
    <property type="entry name" value="Noc4"/>
</dbReference>
<dbReference type="GO" id="GO:0032040">
    <property type="term" value="C:small-subunit processome"/>
    <property type="evidence" value="ECO:0007669"/>
    <property type="project" value="TreeGrafter"/>
</dbReference>
<dbReference type="RefSeq" id="XP_007828089.1">
    <property type="nucleotide sequence ID" value="XM_007829898.1"/>
</dbReference>
<evidence type="ECO:0000313" key="5">
    <source>
        <dbReference type="Proteomes" id="UP000030651"/>
    </source>
</evidence>
<dbReference type="InterPro" id="IPR005612">
    <property type="entry name" value="CCAAT-binding_factor"/>
</dbReference>
<evidence type="ECO:0000313" key="4">
    <source>
        <dbReference type="EMBL" id="ETS87489.1"/>
    </source>
</evidence>
<dbReference type="EMBL" id="KI912109">
    <property type="protein sequence ID" value="ETS87489.1"/>
    <property type="molecule type" value="Genomic_DNA"/>
</dbReference>
<dbReference type="Pfam" id="PF03914">
    <property type="entry name" value="CBF"/>
    <property type="match status" value="1"/>
</dbReference>
<keyword evidence="5" id="KW-1185">Reference proteome</keyword>
<accession>W3XNC2</accession>
<dbReference type="OrthoDB" id="10263185at2759"/>
<dbReference type="InParanoid" id="W3XNC2"/>
<dbReference type="Proteomes" id="UP000030651">
    <property type="component" value="Unassembled WGS sequence"/>
</dbReference>
<evidence type="ECO:0000256" key="1">
    <source>
        <dbReference type="ARBA" id="ARBA00007797"/>
    </source>
</evidence>
<dbReference type="GO" id="GO:0042254">
    <property type="term" value="P:ribosome biogenesis"/>
    <property type="evidence" value="ECO:0007669"/>
    <property type="project" value="InterPro"/>
</dbReference>
<gene>
    <name evidence="4" type="ORF">PFICI_01317</name>
</gene>
<name>W3XNC2_PESFW</name>
<evidence type="ECO:0000259" key="3">
    <source>
        <dbReference type="Pfam" id="PF03914"/>
    </source>
</evidence>
<dbReference type="FunCoup" id="W3XNC2">
    <property type="interactions" value="621"/>
</dbReference>
<dbReference type="eggNOG" id="KOG2154">
    <property type="taxonomic scope" value="Eukaryota"/>
</dbReference>
<dbReference type="AlphaFoldDB" id="W3XNC2"/>
<dbReference type="PANTHER" id="PTHR12455:SF0">
    <property type="entry name" value="NUCLEOLAR COMPLEX PROTEIN 4 HOMOLOG"/>
    <property type="match status" value="1"/>
</dbReference>
<protein>
    <recommendedName>
        <fullName evidence="3">CCAAT-binding factor domain-containing protein</fullName>
    </recommendedName>
</protein>
<dbReference type="GO" id="GO:0030692">
    <property type="term" value="C:Noc4p-Nop14p complex"/>
    <property type="evidence" value="ECO:0007669"/>
    <property type="project" value="TreeGrafter"/>
</dbReference>
<dbReference type="KEGG" id="pfy:PFICI_01317"/>
<feature type="domain" description="CCAAT-binding factor" evidence="3">
    <location>
        <begin position="319"/>
        <end position="476"/>
    </location>
</feature>
<dbReference type="GeneID" id="19266330"/>
<dbReference type="STRING" id="1229662.W3XNC2"/>
<sequence>MPAKVAEPPLKRKRSDGAAKPKKRAKPESSSGSDSEDESPEADILLLENAILESKKNYNNISKLLELASAQGDEETAVLATVSLCRVFIRLLAAGNLTRNPGQSEKDIVVIQWLKGRLADYKQVVLTALRNEATASTALTLAMRILKAEGQYLSSKEEYNFPREFLKDIVSALVKEASEDVRQEFCEKFLGEFCDVRFYTFKALKTILAEESAGITSDTLFGNAFDILSFFEDVPDSAEDLGEFYTAPPKKKNHPVSSLNQQKKQGQEAWVALLRTGPNRDQRKQVLEIMTQSIAPWFTQPELLADFLTDSYNEGGSISLLALSGVFFLIQHRNLDYPSFYRKLYSLLDSGILHSKHRSRFLRLLDTFLASTHLPAVLVASFIKRLSRLCLNAPPAAVVATVPWIYNLFKKHPLCTFMMHRESRSEEEKQMIKTNGLDDPFNANEEDPMETRAIDSCVWELVQLQSHYHPNVATIAKIISEQFTKQTYNTEDFLDHSYSSLLDAELLKQIKKPPVVEFMIPKRVFLPHDAASGVEDNLLTKLWNFE</sequence>
<dbReference type="OMA" id="YYNNIVT"/>
<comment type="similarity">
    <text evidence="1">Belongs to the CBF/MAK21 family.</text>
</comment>
<reference evidence="5" key="1">
    <citation type="journal article" date="2015" name="BMC Genomics">
        <title>Genomic and transcriptomic analysis of the endophytic fungus Pestalotiopsis fici reveals its lifestyle and high potential for synthesis of natural products.</title>
        <authorList>
            <person name="Wang X."/>
            <person name="Zhang X."/>
            <person name="Liu L."/>
            <person name="Xiang M."/>
            <person name="Wang W."/>
            <person name="Sun X."/>
            <person name="Che Y."/>
            <person name="Guo L."/>
            <person name="Liu G."/>
            <person name="Guo L."/>
            <person name="Wang C."/>
            <person name="Yin W.B."/>
            <person name="Stadler M."/>
            <person name="Zhang X."/>
            <person name="Liu X."/>
        </authorList>
    </citation>
    <scope>NUCLEOTIDE SEQUENCE [LARGE SCALE GENOMIC DNA]</scope>
    <source>
        <strain evidence="5">W106-1 / CGMCC3.15140</strain>
    </source>
</reference>
<evidence type="ECO:0000256" key="2">
    <source>
        <dbReference type="SAM" id="MobiDB-lite"/>
    </source>
</evidence>